<evidence type="ECO:0000313" key="2">
    <source>
        <dbReference type="EMBL" id="SJZ35390.1"/>
    </source>
</evidence>
<dbReference type="InterPro" id="IPR037165">
    <property type="entry name" value="AldOxase/xan_DH_Mopterin-bd_sf"/>
</dbReference>
<evidence type="ECO:0000259" key="1">
    <source>
        <dbReference type="SMART" id="SM01008"/>
    </source>
</evidence>
<dbReference type="GO" id="GO:0016491">
    <property type="term" value="F:oxidoreductase activity"/>
    <property type="evidence" value="ECO:0007669"/>
    <property type="project" value="InterPro"/>
</dbReference>
<evidence type="ECO:0000313" key="3">
    <source>
        <dbReference type="Proteomes" id="UP000190888"/>
    </source>
</evidence>
<dbReference type="Pfam" id="PF20256">
    <property type="entry name" value="MoCoBD_2"/>
    <property type="match status" value="1"/>
</dbReference>
<dbReference type="Proteomes" id="UP000190888">
    <property type="component" value="Unassembled WGS sequence"/>
</dbReference>
<gene>
    <name evidence="2" type="ORF">SAMN04488132_101326</name>
</gene>
<dbReference type="SUPFAM" id="SSF56003">
    <property type="entry name" value="Molybdenum cofactor-binding domain"/>
    <property type="match status" value="1"/>
</dbReference>
<dbReference type="STRING" id="413434.SAMN04488132_101326"/>
<dbReference type="Pfam" id="PF02738">
    <property type="entry name" value="MoCoBD_1"/>
    <property type="match status" value="1"/>
</dbReference>
<name>A0A1T4JYX5_9BACT</name>
<dbReference type="RefSeq" id="WP_078829667.1">
    <property type="nucleotide sequence ID" value="NZ_FUWH01000001.1"/>
</dbReference>
<dbReference type="SUPFAM" id="SSF54665">
    <property type="entry name" value="CO dehydrogenase molybdoprotein N-domain-like"/>
    <property type="match status" value="1"/>
</dbReference>
<keyword evidence="3" id="KW-1185">Reference proteome</keyword>
<proteinExistence type="predicted"/>
<dbReference type="InterPro" id="IPR008274">
    <property type="entry name" value="AldOxase/xan_DH_MoCoBD1"/>
</dbReference>
<dbReference type="SMART" id="SM01008">
    <property type="entry name" value="Ald_Xan_dh_C"/>
    <property type="match status" value="1"/>
</dbReference>
<feature type="domain" description="Aldehyde oxidase/xanthine dehydrogenase a/b hammerhead" evidence="1">
    <location>
        <begin position="24"/>
        <end position="135"/>
    </location>
</feature>
<dbReference type="InterPro" id="IPR016208">
    <property type="entry name" value="Ald_Oxase/xanthine_DH-like"/>
</dbReference>
<dbReference type="GO" id="GO:0005506">
    <property type="term" value="F:iron ion binding"/>
    <property type="evidence" value="ECO:0007669"/>
    <property type="project" value="InterPro"/>
</dbReference>
<dbReference type="OrthoDB" id="9759099at2"/>
<protein>
    <submittedName>
        <fullName evidence="2">Xanthine dehydrogenase YagR molybdenum-binding subunit</fullName>
    </submittedName>
</protein>
<dbReference type="PANTHER" id="PTHR11908">
    <property type="entry name" value="XANTHINE DEHYDROGENASE"/>
    <property type="match status" value="1"/>
</dbReference>
<dbReference type="Gene3D" id="3.90.1170.50">
    <property type="entry name" value="Aldehyde oxidase/xanthine dehydrogenase, a/b hammerhead"/>
    <property type="match status" value="1"/>
</dbReference>
<accession>A0A1T4JYX5</accession>
<dbReference type="Gene3D" id="3.30.365.10">
    <property type="entry name" value="Aldehyde oxidase/xanthine dehydrogenase, molybdopterin binding domain"/>
    <property type="match status" value="4"/>
</dbReference>
<dbReference type="Pfam" id="PF01315">
    <property type="entry name" value="Ald_Xan_dh_C"/>
    <property type="match status" value="1"/>
</dbReference>
<dbReference type="EMBL" id="FUWH01000001">
    <property type="protein sequence ID" value="SJZ35390.1"/>
    <property type="molecule type" value="Genomic_DNA"/>
</dbReference>
<dbReference type="InterPro" id="IPR036856">
    <property type="entry name" value="Ald_Oxase/Xan_DH_a/b_sf"/>
</dbReference>
<dbReference type="PANTHER" id="PTHR11908:SF153">
    <property type="entry name" value="DEHYDROGENASE"/>
    <property type="match status" value="1"/>
</dbReference>
<reference evidence="2 3" key="1">
    <citation type="submission" date="2017-02" db="EMBL/GenBank/DDBJ databases">
        <authorList>
            <person name="Peterson S.W."/>
        </authorList>
    </citation>
    <scope>NUCLEOTIDE SEQUENCE [LARGE SCALE GENOMIC DNA]</scope>
    <source>
        <strain evidence="2 3">DSM 22335</strain>
    </source>
</reference>
<sequence length="740" mass="80015">MEKQFFFDADTPDPDRVDGRAKVTGSARYFAEYTLPDMTYGVLVTSPVTKGRIKALDTKAAEKAPGVIAVLSHLNKPSVPGYEAPPAEGRGPGMRIFYTDKIYFNGQPVALVVADSFERATYAATLVRAQYEKEEFRTDFDANLDKAVAPRAPGAAEYKRGNIDAYKNAEVQLESEYFIPTEMHNPMELHGILAHWESPEKVIMYAKTQGVKATQQTVTNLFKLQAQNVQVFSEFVGGAFGIALRTWPHEVATVMAAKMVGKPVKLVLTREQMFTMVGYRPQAKQKLGMGATKAGILTGITHEAIGQTATYDEFTEGIVNMTKFMYACPNVNTRYKVLPLDVCVPIWMRGPGEATGAFALESAMDEMAYRLGIDPVEFRIRNYAETDPQRNQPFSSKYVKEAYQMGADKIGWSKRNPVPGSMKNGDWQVGYGMSTGVFTAGRGGATVRAVISDDGMLLLQSAVSDIGPGTGTAMVKIASDLMGMPFEKIRFELGNSSLPPAPSQGGSSTLSTVGSAVNDACLALQEQLAILAGQKTFAGKTKQDIVFSNGRIGLKNEPASAIGYAELLRQNNTPAVEVTKDSRQGEAARKYSIYSFSIHFVEVNVHPATGVVKVTKIVSVGDAGTIVSAKTAASQMIGGAVGGIGMALTEEAIMDHRFGRYVNHNFADYHVPVHADVPHVESLFINKPDPIINPMGAKGMGEIALIGFSAAVANAVFHATGKRIRSLPITPDKILQTKAV</sequence>
<dbReference type="InterPro" id="IPR000674">
    <property type="entry name" value="Ald_Oxase/Xan_DH_a/b"/>
</dbReference>
<dbReference type="AlphaFoldDB" id="A0A1T4JYX5"/>
<organism evidence="2 3">
    <name type="scientific">Sediminibacterium ginsengisoli</name>
    <dbReference type="NCBI Taxonomy" id="413434"/>
    <lineage>
        <taxon>Bacteria</taxon>
        <taxon>Pseudomonadati</taxon>
        <taxon>Bacteroidota</taxon>
        <taxon>Chitinophagia</taxon>
        <taxon>Chitinophagales</taxon>
        <taxon>Chitinophagaceae</taxon>
        <taxon>Sediminibacterium</taxon>
    </lineage>
</organism>
<dbReference type="InterPro" id="IPR046867">
    <property type="entry name" value="AldOxase/xan_DH_MoCoBD2"/>
</dbReference>